<evidence type="ECO:0000256" key="5">
    <source>
        <dbReference type="ARBA" id="ARBA00012910"/>
    </source>
</evidence>
<dbReference type="GO" id="GO:0046951">
    <property type="term" value="P:ketone body biosynthetic process"/>
    <property type="evidence" value="ECO:0007669"/>
    <property type="project" value="TreeGrafter"/>
</dbReference>
<dbReference type="Gene3D" id="1.20.1070.10">
    <property type="entry name" value="Rhodopsin 7-helix transmembrane proteins"/>
    <property type="match status" value="1"/>
</dbReference>
<accession>A0AAD7WN74</accession>
<evidence type="ECO:0000256" key="9">
    <source>
        <dbReference type="ARBA" id="ARBA00022989"/>
    </source>
</evidence>
<comment type="subcellular location">
    <subcellularLocation>
        <location evidence="2">Membrane</location>
    </subcellularLocation>
</comment>
<dbReference type="GO" id="GO:0016020">
    <property type="term" value="C:membrane"/>
    <property type="evidence" value="ECO:0007669"/>
    <property type="project" value="UniProtKB-SubCell"/>
</dbReference>
<keyword evidence="14" id="KW-0675">Receptor</keyword>
<dbReference type="GO" id="GO:0003978">
    <property type="term" value="F:UDP-glucose 4-epimerase activity"/>
    <property type="evidence" value="ECO:0007669"/>
    <property type="project" value="InterPro"/>
</dbReference>
<feature type="transmembrane region" description="Helical" evidence="16">
    <location>
        <begin position="1059"/>
        <end position="1077"/>
    </location>
</feature>
<feature type="transmembrane region" description="Helical" evidence="16">
    <location>
        <begin position="981"/>
        <end position="1006"/>
    </location>
</feature>
<dbReference type="PROSITE" id="PS00237">
    <property type="entry name" value="G_PROTEIN_RECEP_F1_1"/>
    <property type="match status" value="1"/>
</dbReference>
<dbReference type="PROSITE" id="PS50262">
    <property type="entry name" value="G_PROTEIN_RECEP_F1_2"/>
    <property type="match status" value="1"/>
</dbReference>
<dbReference type="GO" id="GO:0003974">
    <property type="term" value="F:UDP-N-acetylglucosamine 4-epimerase activity"/>
    <property type="evidence" value="ECO:0007669"/>
    <property type="project" value="UniProtKB-EC"/>
</dbReference>
<dbReference type="SUPFAM" id="SSF51569">
    <property type="entry name" value="Aldolase"/>
    <property type="match status" value="1"/>
</dbReference>
<feature type="transmembrane region" description="Helical" evidence="16">
    <location>
        <begin position="1098"/>
        <end position="1118"/>
    </location>
</feature>
<gene>
    <name evidence="19" type="ORF">AAFF_G00361990</name>
</gene>
<dbReference type="GO" id="GO:0004419">
    <property type="term" value="F:hydroxymethylglutaryl-CoA lyase activity"/>
    <property type="evidence" value="ECO:0007669"/>
    <property type="project" value="UniProtKB-EC"/>
</dbReference>
<protein>
    <recommendedName>
        <fullName evidence="12">UDP-N-acetylglucosamine 4-epimerase</fullName>
        <ecNumber evidence="5">4.1.3.4</ecNumber>
        <ecNumber evidence="6">5.1.3.7</ecNumber>
    </recommendedName>
</protein>
<organism evidence="19 20">
    <name type="scientific">Aldrovandia affinis</name>
    <dbReference type="NCBI Taxonomy" id="143900"/>
    <lineage>
        <taxon>Eukaryota</taxon>
        <taxon>Metazoa</taxon>
        <taxon>Chordata</taxon>
        <taxon>Craniata</taxon>
        <taxon>Vertebrata</taxon>
        <taxon>Euteleostomi</taxon>
        <taxon>Actinopterygii</taxon>
        <taxon>Neopterygii</taxon>
        <taxon>Teleostei</taxon>
        <taxon>Notacanthiformes</taxon>
        <taxon>Halosauridae</taxon>
        <taxon>Aldrovandia</taxon>
    </lineage>
</organism>
<dbReference type="Pfam" id="PF01370">
    <property type="entry name" value="Epimerase"/>
    <property type="match status" value="1"/>
</dbReference>
<dbReference type="Pfam" id="PF00001">
    <property type="entry name" value="7tm_1"/>
    <property type="match status" value="1"/>
</dbReference>
<keyword evidence="10 16" id="KW-0472">Membrane</keyword>
<keyword evidence="14" id="KW-0807">Transducer</keyword>
<dbReference type="Gene3D" id="3.20.20.70">
    <property type="entry name" value="Aldolase class I"/>
    <property type="match status" value="1"/>
</dbReference>
<dbReference type="Gene3D" id="3.40.50.720">
    <property type="entry name" value="NAD(P)-binding Rossmann-like Domain"/>
    <property type="match status" value="1"/>
</dbReference>
<feature type="region of interest" description="Disordered" evidence="15">
    <location>
        <begin position="1257"/>
        <end position="1307"/>
    </location>
</feature>
<dbReference type="EC" id="4.1.3.4" evidence="5"/>
<feature type="domain" description="Pyruvate carboxyltransferase" evidence="18">
    <location>
        <begin position="47"/>
        <end position="314"/>
    </location>
</feature>
<keyword evidence="7 14" id="KW-0812">Transmembrane</keyword>
<evidence type="ECO:0000259" key="17">
    <source>
        <dbReference type="PROSITE" id="PS50262"/>
    </source>
</evidence>
<keyword evidence="14" id="KW-0297">G-protein coupled receptor</keyword>
<feature type="region of interest" description="Disordered" evidence="15">
    <location>
        <begin position="906"/>
        <end position="936"/>
    </location>
</feature>
<dbReference type="CDD" id="cd14982">
    <property type="entry name" value="7tmA_purinoceptor-like"/>
    <property type="match status" value="1"/>
</dbReference>
<dbReference type="PANTHER" id="PTHR42738">
    <property type="entry name" value="HYDROXYMETHYLGLUTARYL-COA LYASE"/>
    <property type="match status" value="1"/>
</dbReference>
<dbReference type="Proteomes" id="UP001221898">
    <property type="component" value="Unassembled WGS sequence"/>
</dbReference>
<keyword evidence="20" id="KW-1185">Reference proteome</keyword>
<keyword evidence="8" id="KW-0479">Metal-binding</keyword>
<evidence type="ECO:0000256" key="2">
    <source>
        <dbReference type="ARBA" id="ARBA00004370"/>
    </source>
</evidence>
<feature type="region of interest" description="Disordered" evidence="15">
    <location>
        <begin position="748"/>
        <end position="772"/>
    </location>
</feature>
<comment type="catalytic activity">
    <reaction evidence="13">
        <text>(3S)-3-hydroxy-3-methylglutaryl-CoA = acetoacetate + acetyl-CoA</text>
        <dbReference type="Rhea" id="RHEA:24404"/>
        <dbReference type="ChEBI" id="CHEBI:13705"/>
        <dbReference type="ChEBI" id="CHEBI:43074"/>
        <dbReference type="ChEBI" id="CHEBI:57288"/>
        <dbReference type="EC" id="4.1.3.4"/>
    </reaction>
</comment>
<dbReference type="InterPro" id="IPR017452">
    <property type="entry name" value="GPCR_Rhodpsn_7TM"/>
</dbReference>
<evidence type="ECO:0000256" key="12">
    <source>
        <dbReference type="ARBA" id="ARBA00031827"/>
    </source>
</evidence>
<dbReference type="InterPro" id="IPR000138">
    <property type="entry name" value="HMG_CoA_lyase_AS"/>
</dbReference>
<evidence type="ECO:0000256" key="1">
    <source>
        <dbReference type="ARBA" id="ARBA00000014"/>
    </source>
</evidence>
<evidence type="ECO:0000256" key="3">
    <source>
        <dbReference type="ARBA" id="ARBA00005143"/>
    </source>
</evidence>
<dbReference type="PRINTS" id="PR00237">
    <property type="entry name" value="GPCRRHODOPSN"/>
</dbReference>
<dbReference type="InterPro" id="IPR013785">
    <property type="entry name" value="Aldolase_TIM"/>
</dbReference>
<dbReference type="GO" id="GO:0004930">
    <property type="term" value="F:G protein-coupled receptor activity"/>
    <property type="evidence" value="ECO:0007669"/>
    <property type="project" value="UniProtKB-KW"/>
</dbReference>
<dbReference type="NCBIfam" id="NF004283">
    <property type="entry name" value="PRK05692.1"/>
    <property type="match status" value="1"/>
</dbReference>
<comment type="similarity">
    <text evidence="4">Belongs to the HMG-CoA lyase family.</text>
</comment>
<evidence type="ECO:0000256" key="15">
    <source>
        <dbReference type="SAM" id="MobiDB-lite"/>
    </source>
</evidence>
<dbReference type="PANTHER" id="PTHR42738:SF18">
    <property type="entry name" value="HYDROXYMETHYLGLUTARYL-COA LYASE, MITOCHONDRIAL"/>
    <property type="match status" value="1"/>
</dbReference>
<dbReference type="NCBIfam" id="NF007956">
    <property type="entry name" value="PRK10675.1"/>
    <property type="match status" value="1"/>
</dbReference>
<dbReference type="FunFam" id="3.20.20.70:FF:000038">
    <property type="entry name" value="Hydroxymethylglutaryl-CoA lyase, mitochondrial"/>
    <property type="match status" value="1"/>
</dbReference>
<evidence type="ECO:0000256" key="11">
    <source>
        <dbReference type="ARBA" id="ARBA00023239"/>
    </source>
</evidence>
<dbReference type="InterPro" id="IPR000276">
    <property type="entry name" value="GPCR_Rhodpsn"/>
</dbReference>
<evidence type="ECO:0000256" key="4">
    <source>
        <dbReference type="ARBA" id="ARBA00009405"/>
    </source>
</evidence>
<feature type="transmembrane region" description="Helical" evidence="16">
    <location>
        <begin position="1221"/>
        <end position="1242"/>
    </location>
</feature>
<feature type="domain" description="G-protein coupled receptors family 1 profile" evidence="17">
    <location>
        <begin position="997"/>
        <end position="1239"/>
    </location>
</feature>
<dbReference type="InterPro" id="IPR001509">
    <property type="entry name" value="Epimerase_deHydtase"/>
</dbReference>
<dbReference type="GO" id="GO:0046872">
    <property type="term" value="F:metal ion binding"/>
    <property type="evidence" value="ECO:0007669"/>
    <property type="project" value="UniProtKB-KW"/>
</dbReference>
<dbReference type="CDD" id="cd05247">
    <property type="entry name" value="UDP_G4E_1_SDR_e"/>
    <property type="match status" value="1"/>
</dbReference>
<keyword evidence="11" id="KW-0456">Lyase</keyword>
<proteinExistence type="inferred from homology"/>
<evidence type="ECO:0000256" key="10">
    <source>
        <dbReference type="ARBA" id="ARBA00023136"/>
    </source>
</evidence>
<evidence type="ECO:0000256" key="13">
    <source>
        <dbReference type="ARBA" id="ARBA00049877"/>
    </source>
</evidence>
<dbReference type="GO" id="GO:0006552">
    <property type="term" value="P:L-leucine catabolic process"/>
    <property type="evidence" value="ECO:0007669"/>
    <property type="project" value="TreeGrafter"/>
</dbReference>
<evidence type="ECO:0000313" key="20">
    <source>
        <dbReference type="Proteomes" id="UP001221898"/>
    </source>
</evidence>
<evidence type="ECO:0000313" key="19">
    <source>
        <dbReference type="EMBL" id="KAJ8402885.1"/>
    </source>
</evidence>
<sequence>MATVVMRLYGAVCLAPSFGLRSIALRSTTAAVRAVGVSSLKALPERVKIVEVGPRDGLQNEKTIVPVEVKIRLIDMLSEAGLPVIEATSFVSPKWVPQMADQVEVMQGIHRRPGVIYPVLTPNLKGFQAAMKAGAGEVAIFGAASELFSKKNINCSVEESLQRFEEVTRAAREAGVPVRGYVSCVLGCPYEGKVSPEKVAQVAKRLYAMGCYEISLGDTIGVGTPGSMRTMLAAVIREVPVGALAVHCHDTYGQALANILVALQMGVSVVDSSVAGLGGCPYAQGASGNVATEDVVYMLQGLGIHTGVDMAKLMDAGAFICQALNRRTSSKVAQASFYNGTCTQLGLWLGQEPGHEWPRVAGMAQKVLVTGGAGYIGSHCVVELIEAGYYPVVVDNFSNAVRGDGGVPESLRRIESFLDTSIEFQELDLLDKQGLEKLFQKHKFSAVMHFAGLKAVGESVERPLRYYRVNLTGTINLLEVMQAQGVHSIVFSSSATVYGDPQRLPIDEDHPVGGCTNPYGKTKYFIEEMIQDQCTAEKDWSAVLLRYFNPIGAHASGQIGEDPQGIPNNLLPYVAQVAVGRREQLNVFGNDYNTPDGTGVRDYIHVVDLAKGHIAALRKLKDSCGCKAYNLGTGTGYSVLQMVKAMEKASGREIRYKIAPRRGGDIASCYADPRQAGKGAGLEGQLRPGEDVRGPVALAIPESHWIQQRPGVLKLAPMTLLIVDHMTRPSIASDSAVLTDCGRSFHQRGIRTEKRRDREERLPGARTDGVSLPEEAERRGLGGVSGVMSDWRMIALLESDLLGLFTCLRCKLIEHLEDKILVGDLLERVDKLLAKAEGDPVVMVHVGTNDMDGDTMEPSTVIDASIVGEPFTGRKSSSVFPRFSFRWTGPSTEPCGTPVERVWGGEGSSPGHLVGPVSQVEEEEDGAKGSPVKSLSDRKESSLCGVACSEPRLVGIKQVVLSPAGPAAPTYCSVVDQAASLFMPVAYTLVFCLGLPGNALALAVLWRRGGCLKPAMRVYMLNLAAADGLFTLMLPVWGVYYARGEDWPLPEPLCRMAGALYYTTTYCGVSFLTLIAINRYRSLTLTTAVLPMMKGRGAACVCALTWLTWLACATPSMVTPQSHAPAGEEGRRLCFRDVDPHWALAVCGFWAVAFLVVLVSYLSILGSLGVAASRRRAHRRRAAFAVLGMLVVFLSCMLPYHGGLAAWAWQSPPPACPSLTLRLSTALFSATCCLDPVVYCFSLPHFRREVRRLLLSARATPSPHPRSARHPTPCREPRWAQAPNPAAGPSPPRAGGPLRHTQPDPSALWPPEVAPSVMSPEAWVAADEWQSASWHTRPEQTLVRLVESSPGRSGQRQTLRDDDITTAVDLQSEQADRLLTGSGASEMACYQ</sequence>
<feature type="transmembrane region" description="Helical" evidence="16">
    <location>
        <begin position="1018"/>
        <end position="1039"/>
    </location>
</feature>
<feature type="transmembrane region" description="Helical" evidence="16">
    <location>
        <begin position="1182"/>
        <end position="1201"/>
    </location>
</feature>
<comment type="pathway">
    <text evidence="3">Metabolic intermediate metabolism; (S)-3-hydroxy-3-methylglutaryl-CoA degradation; acetoacetate from (S)-3-hydroxy-3-methylglutaryl-CoA: step 1/1.</text>
</comment>
<dbReference type="InterPro" id="IPR000891">
    <property type="entry name" value="PYR_CT"/>
</dbReference>
<evidence type="ECO:0000256" key="6">
    <source>
        <dbReference type="ARBA" id="ARBA00013175"/>
    </source>
</evidence>
<dbReference type="SUPFAM" id="SSF51735">
    <property type="entry name" value="NAD(P)-binding Rossmann-fold domains"/>
    <property type="match status" value="1"/>
</dbReference>
<dbReference type="Gene3D" id="3.90.25.10">
    <property type="entry name" value="UDP-galactose 4-epimerase, domain 1"/>
    <property type="match status" value="1"/>
</dbReference>
<feature type="compositionally biased region" description="Basic and acidic residues" evidence="15">
    <location>
        <begin position="750"/>
        <end position="763"/>
    </location>
</feature>
<dbReference type="Pfam" id="PF00682">
    <property type="entry name" value="HMGL-like"/>
    <property type="match status" value="1"/>
</dbReference>
<feature type="transmembrane region" description="Helical" evidence="16">
    <location>
        <begin position="1142"/>
        <end position="1170"/>
    </location>
</feature>
<dbReference type="InterPro" id="IPR036291">
    <property type="entry name" value="NAD(P)-bd_dom_sf"/>
</dbReference>
<evidence type="ECO:0000259" key="18">
    <source>
        <dbReference type="PROSITE" id="PS50991"/>
    </source>
</evidence>
<dbReference type="GO" id="GO:0006012">
    <property type="term" value="P:galactose metabolic process"/>
    <property type="evidence" value="ECO:0007669"/>
    <property type="project" value="InterPro"/>
</dbReference>
<comment type="catalytic activity">
    <reaction evidence="1">
        <text>UDP-N-acetyl-alpha-D-glucosamine = UDP-N-acetyl-alpha-D-galactosamine</text>
        <dbReference type="Rhea" id="RHEA:20517"/>
        <dbReference type="ChEBI" id="CHEBI:57705"/>
        <dbReference type="ChEBI" id="CHEBI:67138"/>
        <dbReference type="EC" id="5.1.3.7"/>
    </reaction>
</comment>
<evidence type="ECO:0000256" key="16">
    <source>
        <dbReference type="SAM" id="Phobius"/>
    </source>
</evidence>
<dbReference type="CDD" id="cd07938">
    <property type="entry name" value="DRE_TIM_HMGL"/>
    <property type="match status" value="1"/>
</dbReference>
<comment type="caution">
    <text evidence="19">The sequence shown here is derived from an EMBL/GenBank/DDBJ whole genome shotgun (WGS) entry which is preliminary data.</text>
</comment>
<dbReference type="SUPFAM" id="SSF81321">
    <property type="entry name" value="Family A G protein-coupled receptor-like"/>
    <property type="match status" value="1"/>
</dbReference>
<keyword evidence="9 16" id="KW-1133">Transmembrane helix</keyword>
<reference evidence="19" key="1">
    <citation type="journal article" date="2023" name="Science">
        <title>Genome structures resolve the early diversification of teleost fishes.</title>
        <authorList>
            <person name="Parey E."/>
            <person name="Louis A."/>
            <person name="Montfort J."/>
            <person name="Bouchez O."/>
            <person name="Roques C."/>
            <person name="Iampietro C."/>
            <person name="Lluch J."/>
            <person name="Castinel A."/>
            <person name="Donnadieu C."/>
            <person name="Desvignes T."/>
            <person name="Floi Bucao C."/>
            <person name="Jouanno E."/>
            <person name="Wen M."/>
            <person name="Mejri S."/>
            <person name="Dirks R."/>
            <person name="Jansen H."/>
            <person name="Henkel C."/>
            <person name="Chen W.J."/>
            <person name="Zahm M."/>
            <person name="Cabau C."/>
            <person name="Klopp C."/>
            <person name="Thompson A.W."/>
            <person name="Robinson-Rechavi M."/>
            <person name="Braasch I."/>
            <person name="Lecointre G."/>
            <person name="Bobe J."/>
            <person name="Postlethwait J.H."/>
            <person name="Berthelot C."/>
            <person name="Roest Crollius H."/>
            <person name="Guiguen Y."/>
        </authorList>
    </citation>
    <scope>NUCLEOTIDE SEQUENCE</scope>
    <source>
        <strain evidence="19">NC1722</strain>
    </source>
</reference>
<dbReference type="InterPro" id="IPR043594">
    <property type="entry name" value="HMGL"/>
</dbReference>
<dbReference type="InterPro" id="IPR005886">
    <property type="entry name" value="UDP_G4E"/>
</dbReference>
<name>A0AAD7WN74_9TELE</name>
<evidence type="ECO:0000256" key="8">
    <source>
        <dbReference type="ARBA" id="ARBA00022723"/>
    </source>
</evidence>
<dbReference type="EC" id="5.1.3.7" evidence="6"/>
<dbReference type="PROSITE" id="PS01062">
    <property type="entry name" value="HMG_COA_LYASE"/>
    <property type="match status" value="1"/>
</dbReference>
<dbReference type="EMBL" id="JAINUG010000061">
    <property type="protein sequence ID" value="KAJ8402885.1"/>
    <property type="molecule type" value="Genomic_DNA"/>
</dbReference>
<dbReference type="PROSITE" id="PS50991">
    <property type="entry name" value="PYR_CT"/>
    <property type="match status" value="1"/>
</dbReference>
<evidence type="ECO:0000256" key="14">
    <source>
        <dbReference type="RuleBase" id="RU000688"/>
    </source>
</evidence>
<dbReference type="NCBIfam" id="TIGR01179">
    <property type="entry name" value="galE"/>
    <property type="match status" value="1"/>
</dbReference>
<evidence type="ECO:0000256" key="7">
    <source>
        <dbReference type="ARBA" id="ARBA00022692"/>
    </source>
</evidence>
<comment type="similarity">
    <text evidence="14">Belongs to the G-protein coupled receptor 1 family.</text>
</comment>